<evidence type="ECO:0000256" key="1">
    <source>
        <dbReference type="SAM" id="Phobius"/>
    </source>
</evidence>
<gene>
    <name evidence="3" type="ORF">D7M11_32460</name>
</gene>
<dbReference type="Pfam" id="PF00149">
    <property type="entry name" value="Metallophos"/>
    <property type="match status" value="1"/>
</dbReference>
<dbReference type="Proteomes" id="UP000282311">
    <property type="component" value="Unassembled WGS sequence"/>
</dbReference>
<evidence type="ECO:0000313" key="4">
    <source>
        <dbReference type="Proteomes" id="UP000282311"/>
    </source>
</evidence>
<organism evidence="3 4">
    <name type="scientific">Paenibacillus ginsengarvi</name>
    <dbReference type="NCBI Taxonomy" id="400777"/>
    <lineage>
        <taxon>Bacteria</taxon>
        <taxon>Bacillati</taxon>
        <taxon>Bacillota</taxon>
        <taxon>Bacilli</taxon>
        <taxon>Bacillales</taxon>
        <taxon>Paenibacillaceae</taxon>
        <taxon>Paenibacillus</taxon>
    </lineage>
</organism>
<comment type="caution">
    <text evidence="3">The sequence shown here is derived from an EMBL/GenBank/DDBJ whole genome shotgun (WGS) entry which is preliminary data.</text>
</comment>
<dbReference type="EMBL" id="RBAH01000037">
    <property type="protein sequence ID" value="RKN65474.1"/>
    <property type="molecule type" value="Genomic_DNA"/>
</dbReference>
<sequence length="359" mass="40443">MSRRGFLKWMMAAFAIVAASFYAMVQLLTRLGSDRPYMSAGESGASGTSDAYAQTSAEAEEEKPIVSAVPLLSFFVLSDLHVSVYDESTPRKLKNALDQIAHFDSPVDALLLGGDLTDYGMESEIKSFESIIASYKLPPVYANMGNHDYYNVWIDDNGGFSRDTFPNGKTDAGSRARFMKTFQIPNVYSDVWLNGYHVILVSQEAYSQEKPEVGEGAWYSDEQLEWLKVKLKETTDGKPIFVLIHQPLPPQGEDGGSHRLVRAKEFRNILKPYKNVFVISGHTHQDFDNGTSHYSKETFHWFTNASVGRTRNTQSGVEKSQGMYVQVYEDRVVVRGREFAKNDWIEAANWTIPLEKAKI</sequence>
<reference evidence="3 4" key="1">
    <citation type="journal article" date="2007" name="Int. J. Syst. Evol. Microbiol.">
        <title>Paenibacillus ginsengarvi sp. nov., isolated from soil from ginseng cultivation.</title>
        <authorList>
            <person name="Yoon M.H."/>
            <person name="Ten L.N."/>
            <person name="Im W.T."/>
        </authorList>
    </citation>
    <scope>NUCLEOTIDE SEQUENCE [LARGE SCALE GENOMIC DNA]</scope>
    <source>
        <strain evidence="3 4">KCTC 13059</strain>
    </source>
</reference>
<evidence type="ECO:0000259" key="2">
    <source>
        <dbReference type="Pfam" id="PF00149"/>
    </source>
</evidence>
<dbReference type="AlphaFoldDB" id="A0A3B0AYW1"/>
<dbReference type="OrthoDB" id="1645838at2"/>
<dbReference type="InterPro" id="IPR029052">
    <property type="entry name" value="Metallo-depent_PP-like"/>
</dbReference>
<dbReference type="SUPFAM" id="SSF56300">
    <property type="entry name" value="Metallo-dependent phosphatases"/>
    <property type="match status" value="1"/>
</dbReference>
<dbReference type="InterPro" id="IPR004843">
    <property type="entry name" value="Calcineurin-like_PHP"/>
</dbReference>
<protein>
    <submittedName>
        <fullName evidence="3">Phosphohydrolase</fullName>
    </submittedName>
</protein>
<keyword evidence="3" id="KW-0378">Hydrolase</keyword>
<dbReference type="PANTHER" id="PTHR43143">
    <property type="entry name" value="METALLOPHOSPHOESTERASE, CALCINEURIN SUPERFAMILY"/>
    <property type="match status" value="1"/>
</dbReference>
<feature type="domain" description="Calcineurin-like phosphoesterase" evidence="2">
    <location>
        <begin position="73"/>
        <end position="285"/>
    </location>
</feature>
<name>A0A3B0AYW1_9BACL</name>
<accession>A0A3B0AYW1</accession>
<proteinExistence type="predicted"/>
<dbReference type="GO" id="GO:0016787">
    <property type="term" value="F:hydrolase activity"/>
    <property type="evidence" value="ECO:0007669"/>
    <property type="project" value="UniProtKB-KW"/>
</dbReference>
<feature type="transmembrane region" description="Helical" evidence="1">
    <location>
        <begin position="6"/>
        <end position="28"/>
    </location>
</feature>
<keyword evidence="1" id="KW-0472">Membrane</keyword>
<keyword evidence="1" id="KW-0812">Transmembrane</keyword>
<keyword evidence="4" id="KW-1185">Reference proteome</keyword>
<dbReference type="InterPro" id="IPR051918">
    <property type="entry name" value="STPP_CPPED1"/>
</dbReference>
<dbReference type="Gene3D" id="3.60.21.10">
    <property type="match status" value="1"/>
</dbReference>
<keyword evidence="1" id="KW-1133">Transmembrane helix</keyword>
<dbReference type="RefSeq" id="WP_120751441.1">
    <property type="nucleotide sequence ID" value="NZ_RBAH01000037.1"/>
</dbReference>
<evidence type="ECO:0000313" key="3">
    <source>
        <dbReference type="EMBL" id="RKN65474.1"/>
    </source>
</evidence>
<dbReference type="PANTHER" id="PTHR43143:SF1">
    <property type="entry name" value="SERINE_THREONINE-PROTEIN PHOSPHATASE CPPED1"/>
    <property type="match status" value="1"/>
</dbReference>